<dbReference type="PANTHER" id="PTHR36542:SF2">
    <property type="entry name" value="GIG2-LIKE PROTEIN DRED-RELATED"/>
    <property type="match status" value="1"/>
</dbReference>
<dbReference type="Pfam" id="PF00644">
    <property type="entry name" value="PARP"/>
    <property type="match status" value="1"/>
</dbReference>
<dbReference type="GeneTree" id="ENSGT00940000163496"/>
<proteinExistence type="inferred from homology"/>
<dbReference type="AlphaFoldDB" id="A0A8C5MVD7"/>
<dbReference type="InterPro" id="IPR012317">
    <property type="entry name" value="Poly(ADP-ribose)pol_cat_dom"/>
</dbReference>
<dbReference type="GO" id="GO:0005737">
    <property type="term" value="C:cytoplasm"/>
    <property type="evidence" value="ECO:0007669"/>
    <property type="project" value="TreeGrafter"/>
</dbReference>
<protein>
    <recommendedName>
        <fullName evidence="2">PARP catalytic domain-containing protein</fullName>
    </recommendedName>
</protein>
<dbReference type="Proteomes" id="UP000694569">
    <property type="component" value="Unplaced"/>
</dbReference>
<evidence type="ECO:0000313" key="4">
    <source>
        <dbReference type="Proteomes" id="UP000694569"/>
    </source>
</evidence>
<feature type="domain" description="PARP catalytic" evidence="2">
    <location>
        <begin position="32"/>
        <end position="116"/>
    </location>
</feature>
<accession>A0A8C5MVD7</accession>
<dbReference type="OrthoDB" id="9894570at2759"/>
<dbReference type="GO" id="GO:0003950">
    <property type="term" value="F:NAD+ poly-ADP-ribosyltransferase activity"/>
    <property type="evidence" value="ECO:0007669"/>
    <property type="project" value="InterPro"/>
</dbReference>
<keyword evidence="4" id="KW-1185">Reference proteome</keyword>
<evidence type="ECO:0000313" key="3">
    <source>
        <dbReference type="Ensembl" id="ENSLLEP00000020255.1"/>
    </source>
</evidence>
<dbReference type="Ensembl" id="ENSLLET00000021050.1">
    <property type="protein sequence ID" value="ENSLLEP00000020255.1"/>
    <property type="gene ID" value="ENSLLEG00000012823.1"/>
</dbReference>
<reference evidence="3" key="2">
    <citation type="submission" date="2025-09" db="UniProtKB">
        <authorList>
            <consortium name="Ensembl"/>
        </authorList>
    </citation>
    <scope>IDENTIFICATION</scope>
</reference>
<reference evidence="3" key="1">
    <citation type="submission" date="2025-08" db="UniProtKB">
        <authorList>
            <consortium name="Ensembl"/>
        </authorList>
    </citation>
    <scope>IDENTIFICATION</scope>
</reference>
<comment type="similarity">
    <text evidence="1">Belongs to the ARTD/PARP family.</text>
</comment>
<evidence type="ECO:0000256" key="1">
    <source>
        <dbReference type="ARBA" id="ARBA00024347"/>
    </source>
</evidence>
<dbReference type="PANTHER" id="PTHR36542">
    <property type="entry name" value="GIG2-LIKE PROTEIN DRED-RELATED"/>
    <property type="match status" value="1"/>
</dbReference>
<sequence length="178" mass="20302">MAASSRNGIYNSEDLWQEESLPDFHETHLLSNDRPVDGKIYTMYHGTTLAAAKNIINEGFKQSIDGMLGRGVYVSRDIKKASRYPLRDRSDQVILKVRVNVGKVMKIDDQGHPLQKTWHNHGYDTAWVPPNCGMVPSGREEDCVWDPNRIQVTDVVKAPKKSLIYSFFRICQGRLLIQ</sequence>
<dbReference type="SUPFAM" id="SSF56399">
    <property type="entry name" value="ADP-ribosylation"/>
    <property type="match status" value="1"/>
</dbReference>
<organism evidence="3 4">
    <name type="scientific">Leptobrachium leishanense</name>
    <name type="common">Leishan spiny toad</name>
    <dbReference type="NCBI Taxonomy" id="445787"/>
    <lineage>
        <taxon>Eukaryota</taxon>
        <taxon>Metazoa</taxon>
        <taxon>Chordata</taxon>
        <taxon>Craniata</taxon>
        <taxon>Vertebrata</taxon>
        <taxon>Euteleostomi</taxon>
        <taxon>Amphibia</taxon>
        <taxon>Batrachia</taxon>
        <taxon>Anura</taxon>
        <taxon>Pelobatoidea</taxon>
        <taxon>Megophryidae</taxon>
        <taxon>Leptobrachium</taxon>
    </lineage>
</organism>
<dbReference type="Gene3D" id="3.90.175.10">
    <property type="entry name" value="Diphtheria Toxin, domain 1"/>
    <property type="match status" value="1"/>
</dbReference>
<name>A0A8C5MVD7_9ANUR</name>
<evidence type="ECO:0000259" key="2">
    <source>
        <dbReference type="Pfam" id="PF00644"/>
    </source>
</evidence>